<gene>
    <name evidence="1" type="ORF">V5799_004781</name>
</gene>
<evidence type="ECO:0000313" key="1">
    <source>
        <dbReference type="EMBL" id="KAK8757590.1"/>
    </source>
</evidence>
<name>A0AAQ4D550_AMBAM</name>
<evidence type="ECO:0000313" key="2">
    <source>
        <dbReference type="Proteomes" id="UP001321473"/>
    </source>
</evidence>
<protein>
    <submittedName>
        <fullName evidence="1">Uncharacterized protein</fullName>
    </submittedName>
</protein>
<comment type="caution">
    <text evidence="1">The sequence shown here is derived from an EMBL/GenBank/DDBJ whole genome shotgun (WGS) entry which is preliminary data.</text>
</comment>
<sequence length="162" mass="17979">MLLCVCTTLHYFGYHGRVTATTAPGTKLFEAFAGNGRGPSVPGGLVLCIVTCDSGHRDHALVWRGPRGSSAQADVRNAMSRIPDVLVHPREYRLWPRRPFNGPYLAMVSTRPQNVALRAAIRRGWGEEARYPRGAFRLIFFLAEPAPGSPRNVNLKKELLVR</sequence>
<dbReference type="AlphaFoldDB" id="A0AAQ4D550"/>
<organism evidence="1 2">
    <name type="scientific">Amblyomma americanum</name>
    <name type="common">Lone star tick</name>
    <dbReference type="NCBI Taxonomy" id="6943"/>
    <lineage>
        <taxon>Eukaryota</taxon>
        <taxon>Metazoa</taxon>
        <taxon>Ecdysozoa</taxon>
        <taxon>Arthropoda</taxon>
        <taxon>Chelicerata</taxon>
        <taxon>Arachnida</taxon>
        <taxon>Acari</taxon>
        <taxon>Parasitiformes</taxon>
        <taxon>Ixodida</taxon>
        <taxon>Ixodoidea</taxon>
        <taxon>Ixodidae</taxon>
        <taxon>Amblyomminae</taxon>
        <taxon>Amblyomma</taxon>
    </lineage>
</organism>
<proteinExistence type="predicted"/>
<dbReference type="Proteomes" id="UP001321473">
    <property type="component" value="Unassembled WGS sequence"/>
</dbReference>
<keyword evidence="2" id="KW-1185">Reference proteome</keyword>
<reference evidence="1 2" key="1">
    <citation type="journal article" date="2023" name="Arcadia Sci">
        <title>De novo assembly of a long-read Amblyomma americanum tick genome.</title>
        <authorList>
            <person name="Chou S."/>
            <person name="Poskanzer K.E."/>
            <person name="Rollins M."/>
            <person name="Thuy-Boun P.S."/>
        </authorList>
    </citation>
    <scope>NUCLEOTIDE SEQUENCE [LARGE SCALE GENOMIC DNA]</scope>
    <source>
        <strain evidence="1">F_SG_1</strain>
        <tissue evidence="1">Salivary glands</tissue>
    </source>
</reference>
<accession>A0AAQ4D550</accession>
<dbReference type="EMBL" id="JARKHS020035066">
    <property type="protein sequence ID" value="KAK8757590.1"/>
    <property type="molecule type" value="Genomic_DNA"/>
</dbReference>